<sequence length="50" mass="5918">MRWLTLKIDDSSIIMNDLECFLTNFSYLTQLQLDLIGEIDLVDGNRWKIL</sequence>
<accession>A0A819MRZ7</accession>
<reference evidence="1" key="1">
    <citation type="submission" date="2021-02" db="EMBL/GenBank/DDBJ databases">
        <authorList>
            <person name="Nowell W R."/>
        </authorList>
    </citation>
    <scope>NUCLEOTIDE SEQUENCE</scope>
</reference>
<proteinExistence type="predicted"/>
<gene>
    <name evidence="1" type="ORF">OKA104_LOCUS28917</name>
</gene>
<dbReference type="Proteomes" id="UP000663881">
    <property type="component" value="Unassembled WGS sequence"/>
</dbReference>
<protein>
    <submittedName>
        <fullName evidence="1">Uncharacterized protein</fullName>
    </submittedName>
</protein>
<name>A0A819MRZ7_9BILA</name>
<evidence type="ECO:0000313" key="1">
    <source>
        <dbReference type="EMBL" id="CAF3985598.1"/>
    </source>
</evidence>
<evidence type="ECO:0000313" key="2">
    <source>
        <dbReference type="Proteomes" id="UP000663881"/>
    </source>
</evidence>
<dbReference type="AlphaFoldDB" id="A0A819MRZ7"/>
<dbReference type="EMBL" id="CAJOAY010002866">
    <property type="protein sequence ID" value="CAF3985598.1"/>
    <property type="molecule type" value="Genomic_DNA"/>
</dbReference>
<feature type="non-terminal residue" evidence="1">
    <location>
        <position position="1"/>
    </location>
</feature>
<organism evidence="1 2">
    <name type="scientific">Adineta steineri</name>
    <dbReference type="NCBI Taxonomy" id="433720"/>
    <lineage>
        <taxon>Eukaryota</taxon>
        <taxon>Metazoa</taxon>
        <taxon>Spiralia</taxon>
        <taxon>Gnathifera</taxon>
        <taxon>Rotifera</taxon>
        <taxon>Eurotatoria</taxon>
        <taxon>Bdelloidea</taxon>
        <taxon>Adinetida</taxon>
        <taxon>Adinetidae</taxon>
        <taxon>Adineta</taxon>
    </lineage>
</organism>
<comment type="caution">
    <text evidence="1">The sequence shown here is derived from an EMBL/GenBank/DDBJ whole genome shotgun (WGS) entry which is preliminary data.</text>
</comment>
<feature type="non-terminal residue" evidence="1">
    <location>
        <position position="50"/>
    </location>
</feature>